<dbReference type="AlphaFoldDB" id="A0A6V8LNC8"/>
<dbReference type="InterPro" id="IPR055210">
    <property type="entry name" value="CtpA/B_N"/>
</dbReference>
<dbReference type="Gene3D" id="2.30.42.10">
    <property type="match status" value="1"/>
</dbReference>
<comment type="caution">
    <text evidence="9">The sequence shown here is derived from an EMBL/GenBank/DDBJ whole genome shotgun (WGS) entry which is preliminary data.</text>
</comment>
<evidence type="ECO:0000256" key="2">
    <source>
        <dbReference type="ARBA" id="ARBA00022670"/>
    </source>
</evidence>
<keyword evidence="7" id="KW-0732">Signal</keyword>
<dbReference type="Gene3D" id="3.90.226.10">
    <property type="entry name" value="2-enoyl-CoA Hydratase, Chain A, domain 1"/>
    <property type="match status" value="1"/>
</dbReference>
<dbReference type="FunFam" id="2.30.42.10:FF:000063">
    <property type="entry name" value="Peptidase, S41 family"/>
    <property type="match status" value="1"/>
</dbReference>
<evidence type="ECO:0000313" key="10">
    <source>
        <dbReference type="Proteomes" id="UP000494245"/>
    </source>
</evidence>
<keyword evidence="2 5" id="KW-0645">Protease</keyword>
<feature type="region of interest" description="Disordered" evidence="6">
    <location>
        <begin position="381"/>
        <end position="405"/>
    </location>
</feature>
<dbReference type="InterPro" id="IPR005151">
    <property type="entry name" value="Tail-specific_protease"/>
</dbReference>
<dbReference type="GO" id="GO:0006508">
    <property type="term" value="P:proteolysis"/>
    <property type="evidence" value="ECO:0007669"/>
    <property type="project" value="UniProtKB-KW"/>
</dbReference>
<dbReference type="FunFam" id="3.90.226.10:FF:000029">
    <property type="entry name" value="Peptidase, S41 family"/>
    <property type="match status" value="1"/>
</dbReference>
<evidence type="ECO:0000256" key="6">
    <source>
        <dbReference type="SAM" id="MobiDB-lite"/>
    </source>
</evidence>
<dbReference type="EC" id="3.4.21.102" evidence="9"/>
<keyword evidence="10" id="KW-1185">Reference proteome</keyword>
<feature type="chain" id="PRO_5028969159" evidence="7">
    <location>
        <begin position="26"/>
        <end position="432"/>
    </location>
</feature>
<dbReference type="FunFam" id="3.30.750.44:FF:000001">
    <property type="entry name" value="S41 family peptidase"/>
    <property type="match status" value="1"/>
</dbReference>
<accession>A0A6V8LNC8</accession>
<keyword evidence="3 5" id="KW-0378">Hydrolase</keyword>
<dbReference type="GO" id="GO:0030288">
    <property type="term" value="C:outer membrane-bounded periplasmic space"/>
    <property type="evidence" value="ECO:0007669"/>
    <property type="project" value="TreeGrafter"/>
</dbReference>
<feature type="domain" description="PDZ" evidence="8">
    <location>
        <begin position="85"/>
        <end position="153"/>
    </location>
</feature>
<dbReference type="InterPro" id="IPR036034">
    <property type="entry name" value="PDZ_sf"/>
</dbReference>
<dbReference type="PANTHER" id="PTHR32060:SF30">
    <property type="entry name" value="CARBOXY-TERMINAL PROCESSING PROTEASE CTPA"/>
    <property type="match status" value="1"/>
</dbReference>
<dbReference type="PANTHER" id="PTHR32060">
    <property type="entry name" value="TAIL-SPECIFIC PROTEASE"/>
    <property type="match status" value="1"/>
</dbReference>
<evidence type="ECO:0000256" key="3">
    <source>
        <dbReference type="ARBA" id="ARBA00022801"/>
    </source>
</evidence>
<dbReference type="NCBIfam" id="TIGR00225">
    <property type="entry name" value="prc"/>
    <property type="match status" value="1"/>
</dbReference>
<organism evidence="9 10">
    <name type="scientific">Fundidesulfovibrio magnetotacticus</name>
    <dbReference type="NCBI Taxonomy" id="2730080"/>
    <lineage>
        <taxon>Bacteria</taxon>
        <taxon>Pseudomonadati</taxon>
        <taxon>Thermodesulfobacteriota</taxon>
        <taxon>Desulfovibrionia</taxon>
        <taxon>Desulfovibrionales</taxon>
        <taxon>Desulfovibrionaceae</taxon>
        <taxon>Fundidesulfovibrio</taxon>
    </lineage>
</organism>
<evidence type="ECO:0000256" key="4">
    <source>
        <dbReference type="ARBA" id="ARBA00022825"/>
    </source>
</evidence>
<evidence type="ECO:0000256" key="5">
    <source>
        <dbReference type="RuleBase" id="RU004404"/>
    </source>
</evidence>
<evidence type="ECO:0000313" key="9">
    <source>
        <dbReference type="EMBL" id="GFK93184.1"/>
    </source>
</evidence>
<evidence type="ECO:0000259" key="8">
    <source>
        <dbReference type="PROSITE" id="PS50106"/>
    </source>
</evidence>
<dbReference type="SUPFAM" id="SSF50156">
    <property type="entry name" value="PDZ domain-like"/>
    <property type="match status" value="1"/>
</dbReference>
<dbReference type="EMBL" id="BLTE01000003">
    <property type="protein sequence ID" value="GFK93184.1"/>
    <property type="molecule type" value="Genomic_DNA"/>
</dbReference>
<keyword evidence="4 5" id="KW-0720">Serine protease</keyword>
<comment type="similarity">
    <text evidence="1 5">Belongs to the peptidase S41A family.</text>
</comment>
<protein>
    <submittedName>
        <fullName evidence="9">Carboxy-terminal processing protease CtpB</fullName>
        <ecNumber evidence="9">3.4.21.102</ecNumber>
    </submittedName>
</protein>
<dbReference type="PROSITE" id="PS50106">
    <property type="entry name" value="PDZ"/>
    <property type="match status" value="1"/>
</dbReference>
<dbReference type="InterPro" id="IPR001478">
    <property type="entry name" value="PDZ"/>
</dbReference>
<dbReference type="GO" id="GO:0004252">
    <property type="term" value="F:serine-type endopeptidase activity"/>
    <property type="evidence" value="ECO:0007669"/>
    <property type="project" value="UniProtKB-EC"/>
</dbReference>
<dbReference type="GO" id="GO:0007165">
    <property type="term" value="P:signal transduction"/>
    <property type="evidence" value="ECO:0007669"/>
    <property type="project" value="TreeGrafter"/>
</dbReference>
<proteinExistence type="inferred from homology"/>
<name>A0A6V8LNC8_9BACT</name>
<feature type="signal peptide" evidence="7">
    <location>
        <begin position="1"/>
        <end position="25"/>
    </location>
</feature>
<dbReference type="CDD" id="cd07560">
    <property type="entry name" value="Peptidase_S41_CPP"/>
    <property type="match status" value="1"/>
</dbReference>
<dbReference type="SMART" id="SM00245">
    <property type="entry name" value="TSPc"/>
    <property type="match status" value="1"/>
</dbReference>
<dbReference type="Gene3D" id="3.30.750.44">
    <property type="match status" value="1"/>
</dbReference>
<dbReference type="SUPFAM" id="SSF52096">
    <property type="entry name" value="ClpP/crotonase"/>
    <property type="match status" value="1"/>
</dbReference>
<dbReference type="Pfam" id="PF00595">
    <property type="entry name" value="PDZ"/>
    <property type="match status" value="1"/>
</dbReference>
<sequence>MSRLNKVLTAFLLAAILCCAGLALAQQQQQQEDRFGPLKRFSQVLDLVETNYVKDVTRKDLIDGAIVGMLQQLDPHSTFLTKEDFKEMQVSTSGEFSGIGIEISVENGRITVISPIDDTPADKAGLRAGDVIVEIEGQTTQDMTLMDAVQRIRGPKGKPVSLTVVHKGSNKPEKLRIVREAIPIVSVKTTELEPGYLLVRITRFNENTTNELKEAVKNATKERPLLGLILDLRNNPGGLLDQAVSVSDFFLTKGRIVTIKGRRDEQRKDFDSKKDGAEPAVPVTVLINAGSASASEIVAGALQDNRRALLVGDKTFGKGSVQTVIPLSDGSGVKLTTALYYTPSGRSIQAEGIEPDFKVPLQEPDKEKDLFAQGHQVRERDLSRHLDNLSRKKKSAEGGDPKLKIKELMERDNQLKLALELLKYAPVASAGN</sequence>
<evidence type="ECO:0000256" key="7">
    <source>
        <dbReference type="SAM" id="SignalP"/>
    </source>
</evidence>
<dbReference type="Proteomes" id="UP000494245">
    <property type="component" value="Unassembled WGS sequence"/>
</dbReference>
<gene>
    <name evidence="9" type="primary">ctpB</name>
    <name evidence="9" type="ORF">NNJEOMEG_01015</name>
</gene>
<dbReference type="SMART" id="SM00228">
    <property type="entry name" value="PDZ"/>
    <property type="match status" value="1"/>
</dbReference>
<dbReference type="Pfam" id="PF22694">
    <property type="entry name" value="CtpB_N-like"/>
    <property type="match status" value="1"/>
</dbReference>
<reference evidence="9 10" key="1">
    <citation type="submission" date="2020-04" db="EMBL/GenBank/DDBJ databases">
        <authorList>
            <consortium name="Desulfovibrio sp. FSS-1 genome sequencing consortium"/>
            <person name="Shimoshige H."/>
            <person name="Kobayashi H."/>
            <person name="Maekawa T."/>
        </authorList>
    </citation>
    <scope>NUCLEOTIDE SEQUENCE [LARGE SCALE GENOMIC DNA]</scope>
    <source>
        <strain evidence="9 10">SIID29052-01</strain>
    </source>
</reference>
<dbReference type="InterPro" id="IPR029045">
    <property type="entry name" value="ClpP/crotonase-like_dom_sf"/>
</dbReference>
<dbReference type="RefSeq" id="WP_173081957.1">
    <property type="nucleotide sequence ID" value="NZ_BLTE01000003.1"/>
</dbReference>
<dbReference type="CDD" id="cd06782">
    <property type="entry name" value="cpPDZ_CPP-like"/>
    <property type="match status" value="1"/>
</dbReference>
<evidence type="ECO:0000256" key="1">
    <source>
        <dbReference type="ARBA" id="ARBA00009179"/>
    </source>
</evidence>
<reference evidence="9 10" key="2">
    <citation type="submission" date="2020-05" db="EMBL/GenBank/DDBJ databases">
        <title>Draft genome sequence of Desulfovibrio sp. strainFSS-1.</title>
        <authorList>
            <person name="Shimoshige H."/>
            <person name="Kobayashi H."/>
            <person name="Maekawa T."/>
        </authorList>
    </citation>
    <scope>NUCLEOTIDE SEQUENCE [LARGE SCALE GENOMIC DNA]</scope>
    <source>
        <strain evidence="9 10">SIID29052-01</strain>
    </source>
</reference>
<dbReference type="InterPro" id="IPR004447">
    <property type="entry name" value="Peptidase_S41A"/>
</dbReference>
<dbReference type="Pfam" id="PF03572">
    <property type="entry name" value="Peptidase_S41"/>
    <property type="match status" value="1"/>
</dbReference>